<dbReference type="Gene3D" id="3.30.420.10">
    <property type="entry name" value="Ribonuclease H-like superfamily/Ribonuclease H"/>
    <property type="match status" value="1"/>
</dbReference>
<dbReference type="PANTHER" id="PTHR37984">
    <property type="entry name" value="PROTEIN CBG26694"/>
    <property type="match status" value="1"/>
</dbReference>
<reference evidence="2" key="1">
    <citation type="submission" date="2021-03" db="EMBL/GenBank/DDBJ databases">
        <authorList>
            <person name="Bekaert M."/>
        </authorList>
    </citation>
    <scope>NUCLEOTIDE SEQUENCE</scope>
</reference>
<gene>
    <name evidence="2" type="ORF">MEDL_44323</name>
</gene>
<dbReference type="GO" id="GO:0015074">
    <property type="term" value="P:DNA integration"/>
    <property type="evidence" value="ECO:0007669"/>
    <property type="project" value="InterPro"/>
</dbReference>
<dbReference type="SUPFAM" id="SSF53098">
    <property type="entry name" value="Ribonuclease H-like"/>
    <property type="match status" value="1"/>
</dbReference>
<dbReference type="EMBL" id="CAJPWZ010002149">
    <property type="protein sequence ID" value="CAG2231609.1"/>
    <property type="molecule type" value="Genomic_DNA"/>
</dbReference>
<dbReference type="InterPro" id="IPR050951">
    <property type="entry name" value="Retrovirus_Pol_polyprotein"/>
</dbReference>
<accession>A0A8S3TJD6</accession>
<dbReference type="Proteomes" id="UP000683360">
    <property type="component" value="Unassembled WGS sequence"/>
</dbReference>
<feature type="domain" description="Integrase catalytic" evidence="1">
    <location>
        <begin position="17"/>
        <end position="122"/>
    </location>
</feature>
<dbReference type="Pfam" id="PF00665">
    <property type="entry name" value="rve"/>
    <property type="match status" value="1"/>
</dbReference>
<dbReference type="GO" id="GO:0003676">
    <property type="term" value="F:nucleic acid binding"/>
    <property type="evidence" value="ECO:0007669"/>
    <property type="project" value="InterPro"/>
</dbReference>
<evidence type="ECO:0000313" key="2">
    <source>
        <dbReference type="EMBL" id="CAG2231609.1"/>
    </source>
</evidence>
<dbReference type="PANTHER" id="PTHR37984:SF15">
    <property type="entry name" value="INTEGRASE CATALYTIC DOMAIN-CONTAINING PROTEIN"/>
    <property type="match status" value="1"/>
</dbReference>
<comment type="caution">
    <text evidence="2">The sequence shown here is derived from an EMBL/GenBank/DDBJ whole genome shotgun (WGS) entry which is preliminary data.</text>
</comment>
<name>A0A8S3TJD6_MYTED</name>
<dbReference type="InterPro" id="IPR001584">
    <property type="entry name" value="Integrase_cat-core"/>
</dbReference>
<dbReference type="AlphaFoldDB" id="A0A8S3TJD6"/>
<keyword evidence="3" id="KW-1185">Reference proteome</keyword>
<organism evidence="2 3">
    <name type="scientific">Mytilus edulis</name>
    <name type="common">Blue mussel</name>
    <dbReference type="NCBI Taxonomy" id="6550"/>
    <lineage>
        <taxon>Eukaryota</taxon>
        <taxon>Metazoa</taxon>
        <taxon>Spiralia</taxon>
        <taxon>Lophotrochozoa</taxon>
        <taxon>Mollusca</taxon>
        <taxon>Bivalvia</taxon>
        <taxon>Autobranchia</taxon>
        <taxon>Pteriomorphia</taxon>
        <taxon>Mytilida</taxon>
        <taxon>Mytiloidea</taxon>
        <taxon>Mytilidae</taxon>
        <taxon>Mytilinae</taxon>
        <taxon>Mytilus</taxon>
    </lineage>
</organism>
<proteinExistence type="predicted"/>
<dbReference type="InterPro" id="IPR036397">
    <property type="entry name" value="RNaseH_sf"/>
</dbReference>
<protein>
    <recommendedName>
        <fullName evidence="1">Integrase catalytic domain-containing protein</fullName>
    </recommendedName>
</protein>
<dbReference type="InterPro" id="IPR054465">
    <property type="entry name" value="Integrase_p58-like_C"/>
</dbReference>
<dbReference type="PROSITE" id="PS50994">
    <property type="entry name" value="INTEGRASE"/>
    <property type="match status" value="1"/>
</dbReference>
<sequence>MNKKPNIRPKAELGQYLSGVPMGRVHMDLLGPLPVTKQKNKYVLMIVDQFTKWLECFPIPGQTAEIVAKAAVDGFISRFGCPLEVHTDQGKNVDGNLMWNLCELLEISKTRTTAYHPASNGQELGTSRDTAKDPPEYIKQLKETLHEVHELARVNLQRAQKRQKKDYDLKTNQQKYDIGDIVLKINSATKVGQTPKFKQPWKGPYIVTEVKSPVLFKIQDKKTESVVHHDRLKMCYFTELPIWLKRLRNNILHDTDSNVPIENEDSEDLDDIYDISGLFTNPDPVSDSLTSEPDINLTHDLQDITLESDTLTPDQGHRPVIQNIDELLDHSTDLDHTFIYDVKENNTETATASRGRRRRQLPAYLADYVQDWELE</sequence>
<dbReference type="Pfam" id="PF22938">
    <property type="entry name" value="Integrase_p58_C"/>
    <property type="match status" value="1"/>
</dbReference>
<dbReference type="InterPro" id="IPR012337">
    <property type="entry name" value="RNaseH-like_sf"/>
</dbReference>
<evidence type="ECO:0000259" key="1">
    <source>
        <dbReference type="PROSITE" id="PS50994"/>
    </source>
</evidence>
<dbReference type="OrthoDB" id="6269079at2759"/>
<evidence type="ECO:0000313" key="3">
    <source>
        <dbReference type="Proteomes" id="UP000683360"/>
    </source>
</evidence>